<evidence type="ECO:0000313" key="3">
    <source>
        <dbReference type="EMBL" id="CAL1358930.1"/>
    </source>
</evidence>
<dbReference type="PANTHER" id="PTHR48475:SF1">
    <property type="entry name" value="RNASE H TYPE-1 DOMAIN-CONTAINING PROTEIN"/>
    <property type="match status" value="1"/>
</dbReference>
<dbReference type="Pfam" id="PF00665">
    <property type="entry name" value="rve"/>
    <property type="match status" value="1"/>
</dbReference>
<evidence type="ECO:0000313" key="4">
    <source>
        <dbReference type="Proteomes" id="UP001497516"/>
    </source>
</evidence>
<dbReference type="InterPro" id="IPR012337">
    <property type="entry name" value="RNaseH-like_sf"/>
</dbReference>
<feature type="domain" description="Integrase catalytic" evidence="2">
    <location>
        <begin position="363"/>
        <end position="524"/>
    </location>
</feature>
<dbReference type="InterPro" id="IPR002156">
    <property type="entry name" value="RNaseH_domain"/>
</dbReference>
<protein>
    <submittedName>
        <fullName evidence="3">Uncharacterized protein</fullName>
    </submittedName>
</protein>
<dbReference type="CDD" id="cd09279">
    <property type="entry name" value="RNase_HI_like"/>
    <property type="match status" value="1"/>
</dbReference>
<dbReference type="GO" id="GO:0004523">
    <property type="term" value="F:RNA-DNA hybrid ribonuclease activity"/>
    <property type="evidence" value="ECO:0007669"/>
    <property type="project" value="InterPro"/>
</dbReference>
<feature type="domain" description="RNase H type-1" evidence="1">
    <location>
        <begin position="77"/>
        <end position="206"/>
    </location>
</feature>
<dbReference type="InterPro" id="IPR041588">
    <property type="entry name" value="Integrase_H2C2"/>
</dbReference>
<dbReference type="PROSITE" id="PS50879">
    <property type="entry name" value="RNASE_H_1"/>
    <property type="match status" value="1"/>
</dbReference>
<keyword evidence="4" id="KW-1185">Reference proteome</keyword>
<dbReference type="Pfam" id="PF13456">
    <property type="entry name" value="RVT_3"/>
    <property type="match status" value="1"/>
</dbReference>
<proteinExistence type="predicted"/>
<sequence length="655" mass="75040">MDPIKYVFEKPALTGRLARWQVLLAEYDIVYVARKAIKGSVVADHLAEHAIMDPESMIMDFPDENIMTTEEEKENLPHGGWIMKFDGASNAIGQGVGAVFMSPEGEVLPITAKLCFACTNNVAEYEACIFGIRAALGMGIKRLKVYGDSALVIFQIRGEWETRDSKLIPYQKLIKEMILQFEEVTFEHVSRVENQVADALATLASMYKMEEMGEIPCIKIEKRDAPAYLMNIEREPDDKPWYYDILIYIKEKEYPPGASGNDKRTIRRLAYGFYLSGSTLYKRNHDSTLLRCVDAKEASRIIEEIHEGICGTHASGHVMARKILRMGYYWTKMEGDCVNYVRKCHKCQVYADEIHTPHVPLHVMSSPWPFAVWGIDVIGLIEPKASNGHRFILVAIDYFTKWVEAASYANITRSVVVKFIKKEIICRYGLPERLITDNAKNLNNKMMDELCEQFKIKHHNSVPYRPKMNGAVEAANKNIKKIIQKMVITYKDWHEMLPFALHGYRTTVRTSTGATPFSLVYGMEAVMPIEVEIPSLRVLKEAELEDAEWVNARYDQLNLIEEKRLGAIHHGHLYQRRLIRAFEEKVKPRQFREGELVLKKIMLRQGDPRGKWTPNYEGPYVVKRAFSGGALILTNMDGDELPYPVNTDSVKKYYA</sequence>
<evidence type="ECO:0000259" key="1">
    <source>
        <dbReference type="PROSITE" id="PS50879"/>
    </source>
</evidence>
<evidence type="ECO:0000259" key="2">
    <source>
        <dbReference type="PROSITE" id="PS50994"/>
    </source>
</evidence>
<dbReference type="Proteomes" id="UP001497516">
    <property type="component" value="Chromosome 10"/>
</dbReference>
<dbReference type="GO" id="GO:0015074">
    <property type="term" value="P:DNA integration"/>
    <property type="evidence" value="ECO:0007669"/>
    <property type="project" value="InterPro"/>
</dbReference>
<dbReference type="SUPFAM" id="SSF53098">
    <property type="entry name" value="Ribonuclease H-like"/>
    <property type="match status" value="2"/>
</dbReference>
<dbReference type="Gene3D" id="1.10.340.70">
    <property type="match status" value="1"/>
</dbReference>
<dbReference type="PANTHER" id="PTHR48475">
    <property type="entry name" value="RIBONUCLEASE H"/>
    <property type="match status" value="1"/>
</dbReference>
<dbReference type="InterPro" id="IPR001584">
    <property type="entry name" value="Integrase_cat-core"/>
</dbReference>
<dbReference type="InterPro" id="IPR036397">
    <property type="entry name" value="RNaseH_sf"/>
</dbReference>
<dbReference type="AlphaFoldDB" id="A0AAV2CQT7"/>
<dbReference type="EMBL" id="OZ034814">
    <property type="protein sequence ID" value="CAL1358930.1"/>
    <property type="molecule type" value="Genomic_DNA"/>
</dbReference>
<name>A0AAV2CQT7_9ROSI</name>
<dbReference type="GO" id="GO:0003676">
    <property type="term" value="F:nucleic acid binding"/>
    <property type="evidence" value="ECO:0007669"/>
    <property type="project" value="InterPro"/>
</dbReference>
<accession>A0AAV2CQT7</accession>
<dbReference type="Pfam" id="PF17921">
    <property type="entry name" value="Integrase_H2C2"/>
    <property type="match status" value="1"/>
</dbReference>
<dbReference type="PROSITE" id="PS50994">
    <property type="entry name" value="INTEGRASE"/>
    <property type="match status" value="1"/>
</dbReference>
<reference evidence="3 4" key="1">
    <citation type="submission" date="2024-04" db="EMBL/GenBank/DDBJ databases">
        <authorList>
            <person name="Fracassetti M."/>
        </authorList>
    </citation>
    <scope>NUCLEOTIDE SEQUENCE [LARGE SCALE GENOMIC DNA]</scope>
</reference>
<dbReference type="Gene3D" id="3.30.420.10">
    <property type="entry name" value="Ribonuclease H-like superfamily/Ribonuclease H"/>
    <property type="match status" value="2"/>
</dbReference>
<gene>
    <name evidence="3" type="ORF">LTRI10_LOCUS6452</name>
</gene>
<organism evidence="3 4">
    <name type="scientific">Linum trigynum</name>
    <dbReference type="NCBI Taxonomy" id="586398"/>
    <lineage>
        <taxon>Eukaryota</taxon>
        <taxon>Viridiplantae</taxon>
        <taxon>Streptophyta</taxon>
        <taxon>Embryophyta</taxon>
        <taxon>Tracheophyta</taxon>
        <taxon>Spermatophyta</taxon>
        <taxon>Magnoliopsida</taxon>
        <taxon>eudicotyledons</taxon>
        <taxon>Gunneridae</taxon>
        <taxon>Pentapetalae</taxon>
        <taxon>rosids</taxon>
        <taxon>fabids</taxon>
        <taxon>Malpighiales</taxon>
        <taxon>Linaceae</taxon>
        <taxon>Linum</taxon>
    </lineage>
</organism>